<keyword evidence="3" id="KW-1185">Reference proteome</keyword>
<evidence type="ECO:0000256" key="1">
    <source>
        <dbReference type="SAM" id="Coils"/>
    </source>
</evidence>
<dbReference type="Proteomes" id="UP000581688">
    <property type="component" value="Unassembled WGS sequence"/>
</dbReference>
<organism evidence="2 3">
    <name type="scientific">Salirhabdus euzebyi</name>
    <dbReference type="NCBI Taxonomy" id="394506"/>
    <lineage>
        <taxon>Bacteria</taxon>
        <taxon>Bacillati</taxon>
        <taxon>Bacillota</taxon>
        <taxon>Bacilli</taxon>
        <taxon>Bacillales</taxon>
        <taxon>Bacillaceae</taxon>
        <taxon>Salirhabdus</taxon>
    </lineage>
</organism>
<proteinExistence type="predicted"/>
<gene>
    <name evidence="2" type="ORF">HNQ94_003215</name>
</gene>
<sequence>MFWKKKQDKKQLNEKKTYPTRPISIHELRQAVQQYANTLQQGVPLSVIINDDLTIDYHLLAPYLKAIPEETYYMSKETYEIFEEKDKELAEHIDKIQRAVDQYKKQKGELPIIEGDPYKKVSYYKLESLNLISQRPDKTFYITKEEDLITYNQPTK</sequence>
<evidence type="ECO:0000313" key="2">
    <source>
        <dbReference type="EMBL" id="MBB6454726.1"/>
    </source>
</evidence>
<evidence type="ECO:0000313" key="3">
    <source>
        <dbReference type="Proteomes" id="UP000581688"/>
    </source>
</evidence>
<protein>
    <submittedName>
        <fullName evidence="2">Putative transcriptional regulator</fullName>
    </submittedName>
</protein>
<dbReference type="AlphaFoldDB" id="A0A841Q8K1"/>
<reference evidence="2 3" key="1">
    <citation type="submission" date="2020-08" db="EMBL/GenBank/DDBJ databases">
        <title>Genomic Encyclopedia of Type Strains, Phase IV (KMG-IV): sequencing the most valuable type-strain genomes for metagenomic binning, comparative biology and taxonomic classification.</title>
        <authorList>
            <person name="Goeker M."/>
        </authorList>
    </citation>
    <scope>NUCLEOTIDE SEQUENCE [LARGE SCALE GENOMIC DNA]</scope>
    <source>
        <strain evidence="2 3">DSM 19612</strain>
    </source>
</reference>
<comment type="caution">
    <text evidence="2">The sequence shown here is derived from an EMBL/GenBank/DDBJ whole genome shotgun (WGS) entry which is preliminary data.</text>
</comment>
<dbReference type="EMBL" id="JACHGH010000011">
    <property type="protein sequence ID" value="MBB6454726.1"/>
    <property type="molecule type" value="Genomic_DNA"/>
</dbReference>
<accession>A0A841Q8K1</accession>
<keyword evidence="1" id="KW-0175">Coiled coil</keyword>
<dbReference type="RefSeq" id="WP_174497223.1">
    <property type="nucleotide sequence ID" value="NZ_CADDWK010000012.1"/>
</dbReference>
<dbReference type="Pfam" id="PF13075">
    <property type="entry name" value="DUF3939"/>
    <property type="match status" value="1"/>
</dbReference>
<dbReference type="InterPro" id="IPR025071">
    <property type="entry name" value="DUF3939"/>
</dbReference>
<name>A0A841Q8K1_9BACI</name>
<feature type="coiled-coil region" evidence="1">
    <location>
        <begin position="82"/>
        <end position="109"/>
    </location>
</feature>